<dbReference type="AlphaFoldDB" id="A0A4R6RMY9"/>
<protein>
    <submittedName>
        <fullName evidence="7">Threonine/homoserine/homoserine lactone efflux protein</fullName>
    </submittedName>
</protein>
<evidence type="ECO:0000256" key="6">
    <source>
        <dbReference type="SAM" id="Phobius"/>
    </source>
</evidence>
<evidence type="ECO:0000313" key="8">
    <source>
        <dbReference type="Proteomes" id="UP000294547"/>
    </source>
</evidence>
<keyword evidence="5 6" id="KW-0472">Membrane</keyword>
<evidence type="ECO:0000256" key="2">
    <source>
        <dbReference type="ARBA" id="ARBA00022475"/>
    </source>
</evidence>
<dbReference type="EMBL" id="SNXY01000006">
    <property type="protein sequence ID" value="TDP87417.1"/>
    <property type="molecule type" value="Genomic_DNA"/>
</dbReference>
<proteinExistence type="predicted"/>
<evidence type="ECO:0000313" key="7">
    <source>
        <dbReference type="EMBL" id="TDP87417.1"/>
    </source>
</evidence>
<feature type="transmembrane region" description="Helical" evidence="6">
    <location>
        <begin position="151"/>
        <end position="172"/>
    </location>
</feature>
<organism evidence="7 8">
    <name type="scientific">Oharaeibacter diazotrophicus</name>
    <dbReference type="NCBI Taxonomy" id="1920512"/>
    <lineage>
        <taxon>Bacteria</taxon>
        <taxon>Pseudomonadati</taxon>
        <taxon>Pseudomonadota</taxon>
        <taxon>Alphaproteobacteria</taxon>
        <taxon>Hyphomicrobiales</taxon>
        <taxon>Pleomorphomonadaceae</taxon>
        <taxon>Oharaeibacter</taxon>
    </lineage>
</organism>
<name>A0A4R6RMY9_9HYPH</name>
<dbReference type="OrthoDB" id="7874789at2"/>
<evidence type="ECO:0000256" key="5">
    <source>
        <dbReference type="ARBA" id="ARBA00023136"/>
    </source>
</evidence>
<feature type="transmembrane region" description="Helical" evidence="6">
    <location>
        <begin position="78"/>
        <end position="95"/>
    </location>
</feature>
<dbReference type="RefSeq" id="WP_126535458.1">
    <property type="nucleotide sequence ID" value="NZ_BSPM01000008.1"/>
</dbReference>
<reference evidence="7 8" key="1">
    <citation type="submission" date="2019-03" db="EMBL/GenBank/DDBJ databases">
        <title>Genomic Encyclopedia of Type Strains, Phase IV (KMG-IV): sequencing the most valuable type-strain genomes for metagenomic binning, comparative biology and taxonomic classification.</title>
        <authorList>
            <person name="Goeker M."/>
        </authorList>
    </citation>
    <scope>NUCLEOTIDE SEQUENCE [LARGE SCALE GENOMIC DNA]</scope>
    <source>
        <strain evidence="7 8">DSM 102969</strain>
    </source>
</reference>
<dbReference type="PANTHER" id="PTHR30086">
    <property type="entry name" value="ARGININE EXPORTER PROTEIN ARGO"/>
    <property type="match status" value="1"/>
</dbReference>
<evidence type="ECO:0000256" key="4">
    <source>
        <dbReference type="ARBA" id="ARBA00022989"/>
    </source>
</evidence>
<accession>A0A4R6RMY9</accession>
<feature type="transmembrane region" description="Helical" evidence="6">
    <location>
        <begin position="192"/>
        <end position="211"/>
    </location>
</feature>
<keyword evidence="8" id="KW-1185">Reference proteome</keyword>
<evidence type="ECO:0000256" key="1">
    <source>
        <dbReference type="ARBA" id="ARBA00004651"/>
    </source>
</evidence>
<comment type="subcellular location">
    <subcellularLocation>
        <location evidence="1">Cell membrane</location>
        <topology evidence="1">Multi-pass membrane protein</topology>
    </subcellularLocation>
</comment>
<dbReference type="Proteomes" id="UP000294547">
    <property type="component" value="Unassembled WGS sequence"/>
</dbReference>
<dbReference type="GO" id="GO:0005886">
    <property type="term" value="C:plasma membrane"/>
    <property type="evidence" value="ECO:0007669"/>
    <property type="project" value="UniProtKB-SubCell"/>
</dbReference>
<sequence>MTLAQLLFAGAVIGLVMAVPVGPVNLLAISRTLRYGFVAGFVAGLGGMVADTLLAAIAAYGVTWVIDFVEGNARPIQFAGGVLLLVMGIAAMRSHPHLDRAAAVASSGGVLRGGVSAFFMTMTNPGAALAMLALFGSLGDIDADGLQGARAAAVVAGVAAGSTLWWFVLASIVRHVRGRLGDAWLHAVNRTAGIVLVVFGAGLIASLALGIRLF</sequence>
<dbReference type="GO" id="GO:0015171">
    <property type="term" value="F:amino acid transmembrane transporter activity"/>
    <property type="evidence" value="ECO:0007669"/>
    <property type="project" value="TreeGrafter"/>
</dbReference>
<feature type="transmembrane region" description="Helical" evidence="6">
    <location>
        <begin position="42"/>
        <end position="66"/>
    </location>
</feature>
<keyword evidence="3 6" id="KW-0812">Transmembrane</keyword>
<dbReference type="Pfam" id="PF01810">
    <property type="entry name" value="LysE"/>
    <property type="match status" value="1"/>
</dbReference>
<dbReference type="InterPro" id="IPR001123">
    <property type="entry name" value="LeuE-type"/>
</dbReference>
<dbReference type="PANTHER" id="PTHR30086:SF20">
    <property type="entry name" value="ARGININE EXPORTER PROTEIN ARGO-RELATED"/>
    <property type="match status" value="1"/>
</dbReference>
<evidence type="ECO:0000256" key="3">
    <source>
        <dbReference type="ARBA" id="ARBA00022692"/>
    </source>
</evidence>
<gene>
    <name evidence="7" type="ORF">EDD54_1312</name>
</gene>
<keyword evidence="2" id="KW-1003">Cell membrane</keyword>
<comment type="caution">
    <text evidence="7">The sequence shown here is derived from an EMBL/GenBank/DDBJ whole genome shotgun (WGS) entry which is preliminary data.</text>
</comment>
<feature type="transmembrane region" description="Helical" evidence="6">
    <location>
        <begin position="115"/>
        <end position="139"/>
    </location>
</feature>
<keyword evidence="4 6" id="KW-1133">Transmembrane helix</keyword>